<evidence type="ECO:0000313" key="3">
    <source>
        <dbReference type="Proteomes" id="UP000236488"/>
    </source>
</evidence>
<reference evidence="2 3" key="1">
    <citation type="journal article" date="2018" name="Int. J. Syst. Evol. Microbiol.">
        <title>Rubneribacter badeniensis gen. nov., sp. nov. and Enteroscipio rubneri gen. nov., sp. nov., new members of the Eggerthellaceae isolated from human faeces.</title>
        <authorList>
            <person name="Danylec N."/>
            <person name="Gobl A."/>
            <person name="Stoll D.A."/>
            <person name="Hetzer B."/>
            <person name="Kulling S.E."/>
            <person name="Huch M."/>
        </authorList>
    </citation>
    <scope>NUCLEOTIDE SEQUENCE [LARGE SCALE GENOMIC DNA]</scope>
    <source>
        <strain evidence="2 3">ResAG-85</strain>
    </source>
</reference>
<keyword evidence="1" id="KW-1133">Transmembrane helix</keyword>
<keyword evidence="1" id="KW-0812">Transmembrane</keyword>
<dbReference type="RefSeq" id="WP_103262546.1">
    <property type="nucleotide sequence ID" value="NZ_PPEL01000005.1"/>
</dbReference>
<name>A0A2K2U7G6_9ACTN</name>
<comment type="caution">
    <text evidence="2">The sequence shown here is derived from an EMBL/GenBank/DDBJ whole genome shotgun (WGS) entry which is preliminary data.</text>
</comment>
<dbReference type="Proteomes" id="UP000236488">
    <property type="component" value="Unassembled WGS sequence"/>
</dbReference>
<keyword evidence="1" id="KW-0472">Membrane</keyword>
<dbReference type="EMBL" id="PPEL01000005">
    <property type="protein sequence ID" value="PNV66267.1"/>
    <property type="molecule type" value="Genomic_DNA"/>
</dbReference>
<organism evidence="2 3">
    <name type="scientific">Rubneribacter badeniensis</name>
    <dbReference type="NCBI Taxonomy" id="2070688"/>
    <lineage>
        <taxon>Bacteria</taxon>
        <taxon>Bacillati</taxon>
        <taxon>Actinomycetota</taxon>
        <taxon>Coriobacteriia</taxon>
        <taxon>Eggerthellales</taxon>
        <taxon>Eggerthellaceae</taxon>
        <taxon>Rubneribacter</taxon>
    </lineage>
</organism>
<feature type="transmembrane region" description="Helical" evidence="1">
    <location>
        <begin position="6"/>
        <end position="29"/>
    </location>
</feature>
<keyword evidence="3" id="KW-1185">Reference proteome</keyword>
<gene>
    <name evidence="2" type="ORF">C2L80_02300</name>
</gene>
<feature type="transmembrane region" description="Helical" evidence="1">
    <location>
        <begin position="49"/>
        <end position="72"/>
    </location>
</feature>
<sequence length="106" mass="10810">MASVAGPVSVFFGGMPLSVAGAVCGAIALRRFGRLAAEGSELSMAAARLMRSSVIGLIVCVVAFALNAYSFFTVLPEVLQMMEFGELDLSVESGVGSASGQSATWG</sequence>
<evidence type="ECO:0000313" key="2">
    <source>
        <dbReference type="EMBL" id="PNV66267.1"/>
    </source>
</evidence>
<proteinExistence type="predicted"/>
<dbReference type="AlphaFoldDB" id="A0A2K2U7G6"/>
<accession>A0A2K2U7G6</accession>
<protein>
    <submittedName>
        <fullName evidence="2">Uncharacterized protein</fullName>
    </submittedName>
</protein>
<evidence type="ECO:0000256" key="1">
    <source>
        <dbReference type="SAM" id="Phobius"/>
    </source>
</evidence>